<reference evidence="6 7" key="1">
    <citation type="submission" date="2019-02" db="EMBL/GenBank/DDBJ databases">
        <title>Deep-cultivation of Planctomycetes and their phenomic and genomic characterization uncovers novel biology.</title>
        <authorList>
            <person name="Wiegand S."/>
            <person name="Jogler M."/>
            <person name="Boedeker C."/>
            <person name="Pinto D."/>
            <person name="Vollmers J."/>
            <person name="Rivas-Marin E."/>
            <person name="Kohn T."/>
            <person name="Peeters S.H."/>
            <person name="Heuer A."/>
            <person name="Rast P."/>
            <person name="Oberbeckmann S."/>
            <person name="Bunk B."/>
            <person name="Jeske O."/>
            <person name="Meyerdierks A."/>
            <person name="Storesund J.E."/>
            <person name="Kallscheuer N."/>
            <person name="Luecker S."/>
            <person name="Lage O.M."/>
            <person name="Pohl T."/>
            <person name="Merkel B.J."/>
            <person name="Hornburger P."/>
            <person name="Mueller R.-W."/>
            <person name="Bruemmer F."/>
            <person name="Labrenz M."/>
            <person name="Spormann A.M."/>
            <person name="Op Den Camp H."/>
            <person name="Overmann J."/>
            <person name="Amann R."/>
            <person name="Jetten M.S.M."/>
            <person name="Mascher T."/>
            <person name="Medema M.H."/>
            <person name="Devos D.P."/>
            <person name="Kaster A.-K."/>
            <person name="Ovreas L."/>
            <person name="Rohde M."/>
            <person name="Galperin M.Y."/>
            <person name="Jogler C."/>
        </authorList>
    </citation>
    <scope>NUCLEOTIDE SEQUENCE [LARGE SCALE GENOMIC DNA]</scope>
    <source>
        <strain evidence="6 7">Pan54</strain>
    </source>
</reference>
<dbReference type="InterPro" id="IPR014053">
    <property type="entry name" value="ForMFR_H4MPT_ForTrfase"/>
</dbReference>
<evidence type="ECO:0000256" key="2">
    <source>
        <dbReference type="ARBA" id="ARBA00022679"/>
    </source>
</evidence>
<name>A0A5C5XE19_9PLAN</name>
<proteinExistence type="inferred from homology"/>
<dbReference type="Proteomes" id="UP000316095">
    <property type="component" value="Unassembled WGS sequence"/>
</dbReference>
<dbReference type="UniPathway" id="UPA00562">
    <property type="reaction ID" value="UER00704"/>
</dbReference>
<dbReference type="GO" id="GO:0006730">
    <property type="term" value="P:one-carbon metabolic process"/>
    <property type="evidence" value="ECO:0007669"/>
    <property type="project" value="UniProtKB-UniRule"/>
</dbReference>
<keyword evidence="3" id="KW-0554">One-carbon metabolism</keyword>
<evidence type="ECO:0000259" key="5">
    <source>
        <dbReference type="Pfam" id="PF02741"/>
    </source>
</evidence>
<keyword evidence="3 6" id="KW-0012">Acyltransferase</keyword>
<accession>A0A5C5XE19</accession>
<comment type="pathway">
    <text evidence="3">One-carbon metabolism; formaldehyde degradation; formate from formaldehyde (H(4)MPT route): step 4/5.</text>
</comment>
<dbReference type="PIRSF" id="PIRSF006414">
    <property type="entry name" value="Ftr_formyl_trnsf"/>
    <property type="match status" value="1"/>
</dbReference>
<keyword evidence="2 3" id="KW-0808">Transferase</keyword>
<dbReference type="EC" id="2.3.1.101" evidence="3"/>
<evidence type="ECO:0000313" key="6">
    <source>
        <dbReference type="EMBL" id="TWT61297.1"/>
    </source>
</evidence>
<keyword evidence="6" id="KW-0378">Hydrolase</keyword>
<keyword evidence="3" id="KW-0963">Cytoplasm</keyword>
<dbReference type="AlphaFoldDB" id="A0A5C5XE19"/>
<sequence>MTDRISWHGTFVTNTFAEAFSVTGTRVIITAATENWTRIVASEVTGYGTSVIACDAEAGVDRYLTPEQTPDGRPGVAVMFFAFNLESLAKAVVKRIGQCVLTCPTTAVYDGVDEPMDAEKRIDLGKQLRYFGDGFQASKVIGERRYWRIPVMDGEFLCEEQIGSFRGVAGGNLLIGGENQLSALQAAEQAVQAMRNCPQVIMPFPGGIVRSGSKVGSRYQALRASTNDAYCPTLKPRTKTDLLPETSAVYEIVIDGRSAEHVGEAMRAGLATLADLSGVTEVSAGNYGGKLGKHHFHLREILDKFS</sequence>
<comment type="function">
    <text evidence="3">Catalyzes the transfer of a formyl group from 5-formyl tetrahydromethanopterin (5-formyl-H(4)MPT) to methanofuran (MFR) to produce formylmethanofuran (formyl-MFR) and tetrahydromethanopterin (H(4)MPT).</text>
</comment>
<dbReference type="EMBL" id="SJPG01000001">
    <property type="protein sequence ID" value="TWT61297.1"/>
    <property type="molecule type" value="Genomic_DNA"/>
</dbReference>
<dbReference type="SUPFAM" id="SSF55112">
    <property type="entry name" value="Formylmethanofuran:tetrahydromethanopterin formyltransferase"/>
    <property type="match status" value="2"/>
</dbReference>
<evidence type="ECO:0000259" key="4">
    <source>
        <dbReference type="Pfam" id="PF01913"/>
    </source>
</evidence>
<dbReference type="RefSeq" id="WP_146503312.1">
    <property type="nucleotide sequence ID" value="NZ_SJPG01000001.1"/>
</dbReference>
<dbReference type="HAMAP" id="MF_00579">
    <property type="entry name" value="FTR"/>
    <property type="match status" value="1"/>
</dbReference>
<evidence type="ECO:0000256" key="3">
    <source>
        <dbReference type="HAMAP-Rule" id="MF_00579"/>
    </source>
</evidence>
<evidence type="ECO:0000313" key="7">
    <source>
        <dbReference type="Proteomes" id="UP000316095"/>
    </source>
</evidence>
<dbReference type="GO" id="GO:0046294">
    <property type="term" value="P:formaldehyde catabolic process"/>
    <property type="evidence" value="ECO:0007669"/>
    <property type="project" value="UniProtKB-UniRule"/>
</dbReference>
<dbReference type="NCBIfam" id="NF002554">
    <property type="entry name" value="PRK02114.1"/>
    <property type="match status" value="1"/>
</dbReference>
<evidence type="ECO:0000256" key="1">
    <source>
        <dbReference type="ARBA" id="ARBA00006770"/>
    </source>
</evidence>
<gene>
    <name evidence="6" type="primary">fhcD</name>
    <name evidence="3" type="synonym">ffsA</name>
    <name evidence="6" type="ORF">Pan54_20330</name>
</gene>
<comment type="caution">
    <text evidence="6">The sequence shown here is derived from an EMBL/GenBank/DDBJ whole genome shotgun (WGS) entry which is preliminary data.</text>
</comment>
<protein>
    <recommendedName>
        <fullName evidence="3">Formylmethanofuran--tetrahydromethanopterin formyltransferase</fullName>
        <shortName evidence="3">Ftr</shortName>
        <ecNumber evidence="3">2.3.1.101</ecNumber>
    </recommendedName>
    <alternativeName>
        <fullName evidence="3">H4MPT formyltransferase</fullName>
    </alternativeName>
</protein>
<dbReference type="GO" id="GO:0005737">
    <property type="term" value="C:cytoplasm"/>
    <property type="evidence" value="ECO:0007669"/>
    <property type="project" value="UniProtKB-SubCell"/>
</dbReference>
<feature type="domain" description="Formylmethanofuran: tetrahydromethanopterin formyltransferase Ftr N-terminal" evidence="4">
    <location>
        <begin position="8"/>
        <end position="151"/>
    </location>
</feature>
<keyword evidence="7" id="KW-1185">Reference proteome</keyword>
<comment type="similarity">
    <text evidence="1 3">Belongs to the FTR family.</text>
</comment>
<dbReference type="InterPro" id="IPR022667">
    <property type="entry name" value="ForMFR_H4MPT_ForTrfase_N"/>
</dbReference>
<organism evidence="6 7">
    <name type="scientific">Rubinisphaera italica</name>
    <dbReference type="NCBI Taxonomy" id="2527969"/>
    <lineage>
        <taxon>Bacteria</taxon>
        <taxon>Pseudomonadati</taxon>
        <taxon>Planctomycetota</taxon>
        <taxon>Planctomycetia</taxon>
        <taxon>Planctomycetales</taxon>
        <taxon>Planctomycetaceae</taxon>
        <taxon>Rubinisphaera</taxon>
    </lineage>
</organism>
<comment type="catalytic activity">
    <reaction evidence="3">
        <text>N-formylmethanofuran + 5,6,7,8-tetrahydromethanopterin + H(+) = N(5)-formyl-5,6,7,8-tetrahydromethanopterin + methanofuran</text>
        <dbReference type="Rhea" id="RHEA:18061"/>
        <dbReference type="ChEBI" id="CHEBI:15378"/>
        <dbReference type="ChEBI" id="CHEBI:57727"/>
        <dbReference type="ChEBI" id="CHEBI:58018"/>
        <dbReference type="ChEBI" id="CHEBI:58103"/>
        <dbReference type="ChEBI" id="CHEBI:58151"/>
        <dbReference type="EC" id="2.3.1.101"/>
    </reaction>
</comment>
<comment type="subcellular location">
    <subcellularLocation>
        <location evidence="3">Cytoplasm</location>
    </subcellularLocation>
</comment>
<dbReference type="InterPro" id="IPR002770">
    <property type="entry name" value="ForMFR_H4MPT_ForTrfase_C"/>
</dbReference>
<dbReference type="GO" id="GO:0030270">
    <property type="term" value="F:formylmethanofuran-tetrahydromethanopterin N-formyltransferase activity"/>
    <property type="evidence" value="ECO:0007669"/>
    <property type="project" value="UniProtKB-UniRule"/>
</dbReference>
<dbReference type="OrthoDB" id="8841169at2"/>
<comment type="subunit">
    <text evidence="3">Homotetramer.</text>
</comment>
<dbReference type="NCBIfam" id="TIGR03119">
    <property type="entry name" value="one_C_fhcD"/>
    <property type="match status" value="1"/>
</dbReference>
<dbReference type="GO" id="GO:0016787">
    <property type="term" value="F:hydrolase activity"/>
    <property type="evidence" value="ECO:0007669"/>
    <property type="project" value="UniProtKB-KW"/>
</dbReference>
<dbReference type="InterPro" id="IPR023447">
    <property type="entry name" value="ForMFR_H4MPT_ForTrfase_fd-like"/>
</dbReference>
<feature type="domain" description="Formylmethanofuran: tetrahydromethanopterin formyltransferase Ftr C-terminal" evidence="5">
    <location>
        <begin position="154"/>
        <end position="301"/>
    </location>
</feature>
<dbReference type="Pfam" id="PF02741">
    <property type="entry name" value="FTR_C"/>
    <property type="match status" value="1"/>
</dbReference>
<dbReference type="Pfam" id="PF01913">
    <property type="entry name" value="FTR"/>
    <property type="match status" value="1"/>
</dbReference>
<dbReference type="Gene3D" id="3.30.70.520">
    <property type="match status" value="2"/>
</dbReference>